<sequence>MSVHVFAGPTVPAARVRELVPGAVCHPPVRHGDLLRLGAGPGDTVVVIDGLWHQSAPVRHKEILLLLAEGVRVVGAASMGALRAAELAPYGMTGAGQIFDQLQAGVLDADDEVAVLHTPDGRPLAEALVNLRTALTRCSAAGLISTAAARTLEDLARALPYTRRSWAALGHSAAQAGAAEPFETVDAWRRTHPYDLKREDAELALALVAADPAPVTGAGPWVEEPWRTSFVRYWAATFRPDQETGTVPFLAVLQHQQLYDPHFAGRWRARVLAAVARRPPTRATPDLDSAALRVAAAEGVDTAGMSRRQLAFWLTPEEIRDLEPDEALLRLIVRSARLDGAWTAWPSTRAEAGELLDTGLPTAEAVAEAFALNAAVEAADARRSTAHLAPDRIGRHLAARWDLAADADRAVLDAAARDRAFRDFAGAVEVARAFYLGARAAETSSPPSAVVSSSAASESQRT</sequence>
<proteinExistence type="predicted"/>
<dbReference type="Proteomes" id="UP001595975">
    <property type="component" value="Unassembled WGS sequence"/>
</dbReference>
<feature type="domain" description="TfuA-like core" evidence="2">
    <location>
        <begin position="49"/>
        <end position="165"/>
    </location>
</feature>
<evidence type="ECO:0000313" key="3">
    <source>
        <dbReference type="EMBL" id="MFC5668135.1"/>
    </source>
</evidence>
<dbReference type="EMBL" id="JBHSOF010000081">
    <property type="protein sequence ID" value="MFC5668135.1"/>
    <property type="molecule type" value="Genomic_DNA"/>
</dbReference>
<comment type="caution">
    <text evidence="3">The sequence shown here is derived from an EMBL/GenBank/DDBJ whole genome shotgun (WGS) entry which is preliminary data.</text>
</comment>
<evidence type="ECO:0000259" key="2">
    <source>
        <dbReference type="Pfam" id="PF07812"/>
    </source>
</evidence>
<feature type="region of interest" description="Disordered" evidence="1">
    <location>
        <begin position="442"/>
        <end position="462"/>
    </location>
</feature>
<gene>
    <name evidence="3" type="ORF">ACFP3U_34860</name>
</gene>
<reference evidence="4" key="1">
    <citation type="journal article" date="2019" name="Int. J. Syst. Evol. Microbiol.">
        <title>The Global Catalogue of Microorganisms (GCM) 10K type strain sequencing project: providing services to taxonomists for standard genome sequencing and annotation.</title>
        <authorList>
            <consortium name="The Broad Institute Genomics Platform"/>
            <consortium name="The Broad Institute Genome Sequencing Center for Infectious Disease"/>
            <person name="Wu L."/>
            <person name="Ma J."/>
        </authorList>
    </citation>
    <scope>NUCLEOTIDE SEQUENCE [LARGE SCALE GENOMIC DNA]</scope>
    <source>
        <strain evidence="4">CGMCC 4.1437</strain>
    </source>
</reference>
<name>A0ABW0XE33_9ACTN</name>
<dbReference type="InterPro" id="IPR012924">
    <property type="entry name" value="TfuA_core"/>
</dbReference>
<keyword evidence="4" id="KW-1185">Reference proteome</keyword>
<dbReference type="Pfam" id="PF07812">
    <property type="entry name" value="TfuA"/>
    <property type="match status" value="1"/>
</dbReference>
<protein>
    <submittedName>
        <fullName evidence="3">TfuA-like protein</fullName>
    </submittedName>
</protein>
<dbReference type="RefSeq" id="WP_380229783.1">
    <property type="nucleotide sequence ID" value="NZ_JBHSOF010000081.1"/>
</dbReference>
<evidence type="ECO:0000313" key="4">
    <source>
        <dbReference type="Proteomes" id="UP001595975"/>
    </source>
</evidence>
<organism evidence="3 4">
    <name type="scientific">Kitasatospora misakiensis</name>
    <dbReference type="NCBI Taxonomy" id="67330"/>
    <lineage>
        <taxon>Bacteria</taxon>
        <taxon>Bacillati</taxon>
        <taxon>Actinomycetota</taxon>
        <taxon>Actinomycetes</taxon>
        <taxon>Kitasatosporales</taxon>
        <taxon>Streptomycetaceae</taxon>
        <taxon>Kitasatospora</taxon>
    </lineage>
</organism>
<evidence type="ECO:0000256" key="1">
    <source>
        <dbReference type="SAM" id="MobiDB-lite"/>
    </source>
</evidence>
<accession>A0ABW0XE33</accession>